<reference evidence="1 2" key="1">
    <citation type="submission" date="2019-01" db="EMBL/GenBank/DDBJ databases">
        <authorList>
            <person name="Brito A."/>
        </authorList>
    </citation>
    <scope>NUCLEOTIDE SEQUENCE [LARGE SCALE GENOMIC DNA]</scope>
    <source>
        <strain evidence="1">1</strain>
    </source>
</reference>
<evidence type="ECO:0000313" key="1">
    <source>
        <dbReference type="EMBL" id="VEP14207.1"/>
    </source>
</evidence>
<evidence type="ECO:0000313" key="2">
    <source>
        <dbReference type="Proteomes" id="UP000320055"/>
    </source>
</evidence>
<dbReference type="Proteomes" id="UP000320055">
    <property type="component" value="Unassembled WGS sequence"/>
</dbReference>
<dbReference type="EMBL" id="CAACVJ010000167">
    <property type="protein sequence ID" value="VEP14207.1"/>
    <property type="molecule type" value="Genomic_DNA"/>
</dbReference>
<gene>
    <name evidence="1" type="ORF">H1P_2490011</name>
</gene>
<name>A0A563VS42_9CYAN</name>
<accession>A0A563VS42</accession>
<sequence length="39" mass="4834">MVAEKITNQVNLVNLQKKSRDKIRTFFAYFEALHWHHYR</sequence>
<proteinExistence type="predicted"/>
<keyword evidence="2" id="KW-1185">Reference proteome</keyword>
<protein>
    <submittedName>
        <fullName evidence="1">Uncharacterized protein</fullName>
    </submittedName>
</protein>
<dbReference type="AlphaFoldDB" id="A0A563VS42"/>
<organism evidence="1 2">
    <name type="scientific">Hyella patelloides LEGE 07179</name>
    <dbReference type="NCBI Taxonomy" id="945734"/>
    <lineage>
        <taxon>Bacteria</taxon>
        <taxon>Bacillati</taxon>
        <taxon>Cyanobacteriota</taxon>
        <taxon>Cyanophyceae</taxon>
        <taxon>Pleurocapsales</taxon>
        <taxon>Hyellaceae</taxon>
        <taxon>Hyella</taxon>
    </lineage>
</organism>